<dbReference type="PANTHER" id="PTHR12415">
    <property type="entry name" value="TYROSYL-DNA PHOSPHODIESTERASE 1"/>
    <property type="match status" value="1"/>
</dbReference>
<evidence type="ECO:0000256" key="1">
    <source>
        <dbReference type="ARBA" id="ARBA00004123"/>
    </source>
</evidence>
<dbReference type="SUPFAM" id="SSF56024">
    <property type="entry name" value="Phospholipase D/nuclease"/>
    <property type="match status" value="2"/>
</dbReference>
<dbReference type="GO" id="GO:0003690">
    <property type="term" value="F:double-stranded DNA binding"/>
    <property type="evidence" value="ECO:0007669"/>
    <property type="project" value="TreeGrafter"/>
</dbReference>
<keyword evidence="4" id="KW-0227">DNA damage</keyword>
<evidence type="ECO:0000256" key="2">
    <source>
        <dbReference type="ARBA" id="ARBA00010205"/>
    </source>
</evidence>
<dbReference type="GO" id="GO:0005634">
    <property type="term" value="C:nucleus"/>
    <property type="evidence" value="ECO:0007669"/>
    <property type="project" value="UniProtKB-SubCell"/>
</dbReference>
<dbReference type="GO" id="GO:0006281">
    <property type="term" value="P:DNA repair"/>
    <property type="evidence" value="ECO:0007669"/>
    <property type="project" value="UniProtKB-KW"/>
</dbReference>
<dbReference type="OMA" id="AHSKFYM"/>
<evidence type="ECO:0000256" key="4">
    <source>
        <dbReference type="ARBA" id="ARBA00022763"/>
    </source>
</evidence>
<keyword evidence="7" id="KW-0234">DNA repair</keyword>
<evidence type="ECO:0000256" key="10">
    <source>
        <dbReference type="PIRSR" id="PIRSR610347-2"/>
    </source>
</evidence>
<feature type="binding site" evidence="10">
    <location>
        <position position="433"/>
    </location>
    <ligand>
        <name>substrate</name>
    </ligand>
</feature>
<keyword evidence="8" id="KW-0539">Nucleus</keyword>
<evidence type="ECO:0000313" key="13">
    <source>
        <dbReference type="Proteomes" id="UP000005666"/>
    </source>
</evidence>
<dbReference type="AlphaFoldDB" id="G8BSP9"/>
<dbReference type="Proteomes" id="UP000005666">
    <property type="component" value="Chromosome 4"/>
</dbReference>
<proteinExistence type="inferred from homology"/>
<feature type="active site" description="Proton donor/acceptor" evidence="9">
    <location>
        <position position="431"/>
    </location>
</feature>
<organism evidence="12 13">
    <name type="scientific">Tetrapisispora phaffii (strain ATCC 24235 / CBS 4417 / NBRC 1672 / NRRL Y-8282 / UCD 70-5)</name>
    <name type="common">Yeast</name>
    <name type="synonym">Fabospora phaffii</name>
    <dbReference type="NCBI Taxonomy" id="1071381"/>
    <lineage>
        <taxon>Eukaryota</taxon>
        <taxon>Fungi</taxon>
        <taxon>Dikarya</taxon>
        <taxon>Ascomycota</taxon>
        <taxon>Saccharomycotina</taxon>
        <taxon>Saccharomycetes</taxon>
        <taxon>Saccharomycetales</taxon>
        <taxon>Saccharomycetaceae</taxon>
        <taxon>Tetrapisispora</taxon>
    </lineage>
</organism>
<dbReference type="GeneID" id="11530979"/>
<keyword evidence="13" id="KW-1185">Reference proteome</keyword>
<feature type="binding site" evidence="10">
    <location>
        <position position="187"/>
    </location>
    <ligand>
        <name>substrate</name>
    </ligand>
</feature>
<feature type="active site" description="Nucleophile" evidence="9">
    <location>
        <position position="185"/>
    </location>
</feature>
<keyword evidence="5" id="KW-0378">Hydrolase</keyword>
<evidence type="ECO:0000256" key="6">
    <source>
        <dbReference type="ARBA" id="ARBA00022839"/>
    </source>
</evidence>
<feature type="site" description="Interaction with DNA" evidence="11">
    <location>
        <position position="463"/>
    </location>
</feature>
<dbReference type="Gene3D" id="3.30.870.10">
    <property type="entry name" value="Endonuclease Chain A"/>
    <property type="match status" value="2"/>
</dbReference>
<dbReference type="Pfam" id="PF06087">
    <property type="entry name" value="Tyr-DNA_phospho"/>
    <property type="match status" value="1"/>
</dbReference>
<dbReference type="STRING" id="1071381.G8BSP9"/>
<evidence type="ECO:0000313" key="12">
    <source>
        <dbReference type="EMBL" id="CCE62870.1"/>
    </source>
</evidence>
<dbReference type="eggNOG" id="KOG2031">
    <property type="taxonomic scope" value="Eukaryota"/>
</dbReference>
<dbReference type="PANTHER" id="PTHR12415:SF0">
    <property type="entry name" value="TYROSYL-DNA PHOSPHODIESTERASE 1"/>
    <property type="match status" value="1"/>
</dbReference>
<keyword evidence="3" id="KW-0540">Nuclease</keyword>
<dbReference type="KEGG" id="tpf:TPHA_0D02330"/>
<name>G8BSP9_TETPH</name>
<comment type="subcellular location">
    <subcellularLocation>
        <location evidence="1">Nucleus</location>
    </subcellularLocation>
</comment>
<accession>G8BSP9</accession>
<dbReference type="RefSeq" id="XP_003685304.1">
    <property type="nucleotide sequence ID" value="XM_003685256.1"/>
</dbReference>
<evidence type="ECO:0000256" key="8">
    <source>
        <dbReference type="ARBA" id="ARBA00023242"/>
    </source>
</evidence>
<dbReference type="GO" id="GO:0003697">
    <property type="term" value="F:single-stranded DNA binding"/>
    <property type="evidence" value="ECO:0007669"/>
    <property type="project" value="TreeGrafter"/>
</dbReference>
<reference evidence="12 13" key="1">
    <citation type="journal article" date="2011" name="Proc. Natl. Acad. Sci. U.S.A.">
        <title>Evolutionary erosion of yeast sex chromosomes by mating-type switching accidents.</title>
        <authorList>
            <person name="Gordon J.L."/>
            <person name="Armisen D."/>
            <person name="Proux-Wera E."/>
            <person name="Oheigeartaigh S.S."/>
            <person name="Byrne K.P."/>
            <person name="Wolfe K.H."/>
        </authorList>
    </citation>
    <scope>NUCLEOTIDE SEQUENCE [LARGE SCALE GENOMIC DNA]</scope>
    <source>
        <strain evidence="13">ATCC 24235 / CBS 4417 / NBRC 1672 / NRRL Y-8282 / UCD 70-5</strain>
    </source>
</reference>
<protein>
    <recommendedName>
        <fullName evidence="14">Tyrosyl-DNA phosphodiesterase 1</fullName>
    </recommendedName>
</protein>
<sequence>MKEEKRSEVRRKVAEKWCNFGVKTKLQKTGVSTDEQSNRNYRQVIDLTNSSEDDTDIETSNMADNCEVITDSAELENEHSQFKLVESQLYEQNESNESNNSFTKSPYFIRMKDIFGDNRLKTSILFSFQFEMNFLLSQFNLDTIENIYVIAQKNTVVPPTLKKFNSVFDRLNIVEFYMPPFSCHHSKMVINIYEDKSCKLFIPSNNFTFYETNLPQQVCWEGPTLPYDINSKNQKISFKENLISYFQSYPSEVKIMNRTIIPMISNIDFSKLNNVEFLYSSPNDKDSGISKLLYLLEKNDLLGCSDDINKRTHFLCQSSTIGGSLSKTVPLNIFTHLMIPEFSGIQKSNKKLKTSQELIDIYREKRISPYIVYPTVEELRNSPSGWKCSNWFHFNYKNKAEYYEVLAKDFKLFYKQKDQLTSKYRKATPSHSKFYIRCTENDSKVPARFSKLDWCIFTSSNLSFNAWGKLSSKPRNYEVGILLCSNEGQQINCSSFSRKIDEHQGCSRLSDSNNTKNDGKKNINVMVPFTLPLEPYDIKYDTAFCIQKSYNLPDCFGEVNDPY</sequence>
<dbReference type="EMBL" id="HE612859">
    <property type="protein sequence ID" value="CCE62870.1"/>
    <property type="molecule type" value="Genomic_DNA"/>
</dbReference>
<gene>
    <name evidence="12" type="primary">TPHA0D02330</name>
    <name evidence="12" type="ordered locus">TPHA_0D02330</name>
</gene>
<dbReference type="GO" id="GO:0004527">
    <property type="term" value="F:exonuclease activity"/>
    <property type="evidence" value="ECO:0007669"/>
    <property type="project" value="UniProtKB-KW"/>
</dbReference>
<evidence type="ECO:0000256" key="7">
    <source>
        <dbReference type="ARBA" id="ARBA00023204"/>
    </source>
</evidence>
<dbReference type="OrthoDB" id="47785at2759"/>
<evidence type="ECO:0000256" key="11">
    <source>
        <dbReference type="PIRSR" id="PIRSR610347-3"/>
    </source>
</evidence>
<dbReference type="InterPro" id="IPR010347">
    <property type="entry name" value="Tdp1"/>
</dbReference>
<evidence type="ECO:0000256" key="9">
    <source>
        <dbReference type="PIRSR" id="PIRSR610347-1"/>
    </source>
</evidence>
<evidence type="ECO:0008006" key="14">
    <source>
        <dbReference type="Google" id="ProtNLM"/>
    </source>
</evidence>
<keyword evidence="6" id="KW-0269">Exonuclease</keyword>
<dbReference type="GO" id="GO:0017005">
    <property type="term" value="F:3'-tyrosyl-DNA phosphodiesterase activity"/>
    <property type="evidence" value="ECO:0007669"/>
    <property type="project" value="TreeGrafter"/>
</dbReference>
<dbReference type="HOGENOM" id="CLU_010413_2_1_1"/>
<comment type="similarity">
    <text evidence="2">Belongs to the tyrosyl-DNA phosphodiesterase family.</text>
</comment>
<evidence type="ECO:0000256" key="5">
    <source>
        <dbReference type="ARBA" id="ARBA00022801"/>
    </source>
</evidence>
<evidence type="ECO:0000256" key="3">
    <source>
        <dbReference type="ARBA" id="ARBA00022722"/>
    </source>
</evidence>